<reference evidence="1 2" key="1">
    <citation type="submission" date="2018-10" db="EMBL/GenBank/DDBJ databases">
        <title>Sequencing the genomes of 1000 actinobacteria strains.</title>
        <authorList>
            <person name="Klenk H.-P."/>
        </authorList>
    </citation>
    <scope>NUCLEOTIDE SEQUENCE [LARGE SCALE GENOMIC DNA]</scope>
    <source>
        <strain evidence="1 2">DSM 43911</strain>
    </source>
</reference>
<comment type="caution">
    <text evidence="1">The sequence shown here is derived from an EMBL/GenBank/DDBJ whole genome shotgun (WGS) entry which is preliminary data.</text>
</comment>
<keyword evidence="2" id="KW-1185">Reference proteome</keyword>
<gene>
    <name evidence="1" type="ORF">DFJ66_2882</name>
</gene>
<evidence type="ECO:0000313" key="2">
    <source>
        <dbReference type="Proteomes" id="UP000272729"/>
    </source>
</evidence>
<proteinExistence type="predicted"/>
<organism evidence="1 2">
    <name type="scientific">Saccharothrix variisporea</name>
    <dbReference type="NCBI Taxonomy" id="543527"/>
    <lineage>
        <taxon>Bacteria</taxon>
        <taxon>Bacillati</taxon>
        <taxon>Actinomycetota</taxon>
        <taxon>Actinomycetes</taxon>
        <taxon>Pseudonocardiales</taxon>
        <taxon>Pseudonocardiaceae</taxon>
        <taxon>Saccharothrix</taxon>
    </lineage>
</organism>
<dbReference type="Proteomes" id="UP000272729">
    <property type="component" value="Unassembled WGS sequence"/>
</dbReference>
<evidence type="ECO:0000313" key="1">
    <source>
        <dbReference type="EMBL" id="RKT69648.1"/>
    </source>
</evidence>
<dbReference type="EMBL" id="RBXR01000001">
    <property type="protein sequence ID" value="RKT69648.1"/>
    <property type="molecule type" value="Genomic_DNA"/>
</dbReference>
<sequence length="34" mass="3759">MTTKRGSQFHLGRERCASRGPLERFALVGAVLLT</sequence>
<protein>
    <submittedName>
        <fullName evidence="1">Uncharacterized protein</fullName>
    </submittedName>
</protein>
<name>A0A495XDN0_9PSEU</name>
<accession>A0A495XDN0</accession>
<dbReference type="AlphaFoldDB" id="A0A495XDN0"/>